<dbReference type="Proteomes" id="UP001558713">
    <property type="component" value="Unassembled WGS sequence"/>
</dbReference>
<evidence type="ECO:0000313" key="4">
    <source>
        <dbReference type="Proteomes" id="UP001558713"/>
    </source>
</evidence>
<proteinExistence type="predicted"/>
<dbReference type="AlphaFoldDB" id="A0ABD1A7K2"/>
<gene>
    <name evidence="3" type="ORF">V5N11_003629</name>
</gene>
<dbReference type="InterPro" id="IPR051504">
    <property type="entry name" value="Plant_metabolite_acyltrans"/>
</dbReference>
<evidence type="ECO:0000256" key="2">
    <source>
        <dbReference type="ARBA" id="ARBA00023315"/>
    </source>
</evidence>
<keyword evidence="1" id="KW-0808">Transferase</keyword>
<dbReference type="Pfam" id="PF02458">
    <property type="entry name" value="Transferase"/>
    <property type="match status" value="1"/>
</dbReference>
<name>A0ABD1A7K2_CARAN</name>
<evidence type="ECO:0000256" key="1">
    <source>
        <dbReference type="ARBA" id="ARBA00022679"/>
    </source>
</evidence>
<comment type="caution">
    <text evidence="3">The sequence shown here is derived from an EMBL/GenBank/DDBJ whole genome shotgun (WGS) entry which is preliminary data.</text>
</comment>
<sequence>MFSGGKEPQNPKSLKLSPSPEITPDVFRYTFKLTRENIQMLRERLIRESSSSFSSSKELRLSTFVIVFSYVFVCLIKARAGELNRPVGYVFSVDCRSFMNPPIPKYFGNCISGYHRMMLKAEMFMGQERFSVVARMISDSIEKWDENDAWKIQDFVAYSTLPPETQFIVASGSTRFGVYGLDFGWGRPDKVVIATIGQGNGISMADSRDGNGGVEVGFSLKKHEMDALIDLLHHGLKI</sequence>
<keyword evidence="4" id="KW-1185">Reference proteome</keyword>
<evidence type="ECO:0000313" key="3">
    <source>
        <dbReference type="EMBL" id="KAL1202792.1"/>
    </source>
</evidence>
<reference evidence="3 4" key="1">
    <citation type="submission" date="2024-04" db="EMBL/GenBank/DDBJ databases">
        <title>Genome assembly C_amara_ONT_v2.</title>
        <authorList>
            <person name="Yant L."/>
            <person name="Moore C."/>
            <person name="Slenker M."/>
        </authorList>
    </citation>
    <scope>NUCLEOTIDE SEQUENCE [LARGE SCALE GENOMIC DNA]</scope>
    <source>
        <tissue evidence="3">Leaf</tissue>
    </source>
</reference>
<dbReference type="EMBL" id="JBANAX010000569">
    <property type="protein sequence ID" value="KAL1202792.1"/>
    <property type="molecule type" value="Genomic_DNA"/>
</dbReference>
<dbReference type="PANTHER" id="PTHR31625">
    <property type="match status" value="1"/>
</dbReference>
<accession>A0ABD1A7K2</accession>
<protein>
    <submittedName>
        <fullName evidence="3">Phenolic glucoside malonyltransferase 1</fullName>
    </submittedName>
</protein>
<dbReference type="SUPFAM" id="SSF52777">
    <property type="entry name" value="CoA-dependent acyltransferases"/>
    <property type="match status" value="1"/>
</dbReference>
<keyword evidence="2" id="KW-0012">Acyltransferase</keyword>
<dbReference type="GO" id="GO:0016747">
    <property type="term" value="F:acyltransferase activity, transferring groups other than amino-acyl groups"/>
    <property type="evidence" value="ECO:0007669"/>
    <property type="project" value="UniProtKB-ARBA"/>
</dbReference>
<organism evidence="3 4">
    <name type="scientific">Cardamine amara subsp. amara</name>
    <dbReference type="NCBI Taxonomy" id="228776"/>
    <lineage>
        <taxon>Eukaryota</taxon>
        <taxon>Viridiplantae</taxon>
        <taxon>Streptophyta</taxon>
        <taxon>Embryophyta</taxon>
        <taxon>Tracheophyta</taxon>
        <taxon>Spermatophyta</taxon>
        <taxon>Magnoliopsida</taxon>
        <taxon>eudicotyledons</taxon>
        <taxon>Gunneridae</taxon>
        <taxon>Pentapetalae</taxon>
        <taxon>rosids</taxon>
        <taxon>malvids</taxon>
        <taxon>Brassicales</taxon>
        <taxon>Brassicaceae</taxon>
        <taxon>Cardamineae</taxon>
        <taxon>Cardamine</taxon>
    </lineage>
</organism>
<dbReference type="Gene3D" id="3.30.559.10">
    <property type="entry name" value="Chloramphenicol acetyltransferase-like domain"/>
    <property type="match status" value="1"/>
</dbReference>
<dbReference type="InterPro" id="IPR023213">
    <property type="entry name" value="CAT-like_dom_sf"/>
</dbReference>